<dbReference type="PANTHER" id="PTHR13050:SF7">
    <property type="entry name" value="VESICLE TRANSPORT PROTEIN USE1"/>
    <property type="match status" value="1"/>
</dbReference>
<feature type="compositionally biased region" description="Polar residues" evidence="10">
    <location>
        <begin position="173"/>
        <end position="187"/>
    </location>
</feature>
<keyword evidence="3" id="KW-0813">Transport</keyword>
<dbReference type="AlphaFoldDB" id="A0A3D8QST0"/>
<evidence type="ECO:0000256" key="5">
    <source>
        <dbReference type="ARBA" id="ARBA00022824"/>
    </source>
</evidence>
<comment type="caution">
    <text evidence="12">The sequence shown here is derived from an EMBL/GenBank/DDBJ whole genome shotgun (WGS) entry which is preliminary data.</text>
</comment>
<evidence type="ECO:0000256" key="9">
    <source>
        <dbReference type="ARBA" id="ARBA00023136"/>
    </source>
</evidence>
<feature type="compositionally biased region" description="Polar residues" evidence="10">
    <location>
        <begin position="131"/>
        <end position="144"/>
    </location>
</feature>
<comment type="similarity">
    <text evidence="2">Belongs to the USE1 family.</text>
</comment>
<keyword evidence="7" id="KW-0653">Protein transport</keyword>
<protein>
    <recommendedName>
        <fullName evidence="14">Synaptobrevin</fullName>
    </recommendedName>
</protein>
<evidence type="ECO:0000313" key="12">
    <source>
        <dbReference type="EMBL" id="RDW64873.1"/>
    </source>
</evidence>
<keyword evidence="4 11" id="KW-0812">Transmembrane</keyword>
<evidence type="ECO:0000256" key="2">
    <source>
        <dbReference type="ARBA" id="ARBA00007891"/>
    </source>
</evidence>
<organism evidence="12 13">
    <name type="scientific">Coleophoma cylindrospora</name>
    <dbReference type="NCBI Taxonomy" id="1849047"/>
    <lineage>
        <taxon>Eukaryota</taxon>
        <taxon>Fungi</taxon>
        <taxon>Dikarya</taxon>
        <taxon>Ascomycota</taxon>
        <taxon>Pezizomycotina</taxon>
        <taxon>Leotiomycetes</taxon>
        <taxon>Helotiales</taxon>
        <taxon>Dermateaceae</taxon>
        <taxon>Coleophoma</taxon>
    </lineage>
</organism>
<dbReference type="GO" id="GO:0031201">
    <property type="term" value="C:SNARE complex"/>
    <property type="evidence" value="ECO:0007669"/>
    <property type="project" value="TreeGrafter"/>
</dbReference>
<evidence type="ECO:0000256" key="4">
    <source>
        <dbReference type="ARBA" id="ARBA00022692"/>
    </source>
</evidence>
<evidence type="ECO:0008006" key="14">
    <source>
        <dbReference type="Google" id="ProtNLM"/>
    </source>
</evidence>
<dbReference type="Pfam" id="PF09753">
    <property type="entry name" value="Use1"/>
    <property type="match status" value="1"/>
</dbReference>
<dbReference type="STRING" id="1849047.A0A3D8QST0"/>
<keyword evidence="9 11" id="KW-0472">Membrane</keyword>
<evidence type="ECO:0000256" key="8">
    <source>
        <dbReference type="ARBA" id="ARBA00022989"/>
    </source>
</evidence>
<keyword evidence="5" id="KW-0256">Endoplasmic reticulum</keyword>
<dbReference type="GO" id="GO:0006890">
    <property type="term" value="P:retrograde vesicle-mediated transport, Golgi to endoplasmic reticulum"/>
    <property type="evidence" value="ECO:0007669"/>
    <property type="project" value="TreeGrafter"/>
</dbReference>
<keyword evidence="13" id="KW-1185">Reference proteome</keyword>
<dbReference type="PANTHER" id="PTHR13050">
    <property type="entry name" value="USE1-LIKE PROTEIN"/>
    <property type="match status" value="1"/>
</dbReference>
<reference evidence="12 13" key="1">
    <citation type="journal article" date="2018" name="IMA Fungus">
        <title>IMA Genome-F 9: Draft genome sequence of Annulohypoxylon stygium, Aspergillus mulundensis, Berkeleyomyces basicola (syn. Thielaviopsis basicola), Ceratocystis smalleyi, two Cercospora beticola strains, Coleophoma cylindrospora, Fusarium fracticaudum, Phialophora cf. hyalina, and Morchella septimelata.</title>
        <authorList>
            <person name="Wingfield B.D."/>
            <person name="Bills G.F."/>
            <person name="Dong Y."/>
            <person name="Huang W."/>
            <person name="Nel W.J."/>
            <person name="Swalarsk-Parry B.S."/>
            <person name="Vaghefi N."/>
            <person name="Wilken P.M."/>
            <person name="An Z."/>
            <person name="de Beer Z.W."/>
            <person name="De Vos L."/>
            <person name="Chen L."/>
            <person name="Duong T.A."/>
            <person name="Gao Y."/>
            <person name="Hammerbacher A."/>
            <person name="Kikkert J.R."/>
            <person name="Li Y."/>
            <person name="Li H."/>
            <person name="Li K."/>
            <person name="Li Q."/>
            <person name="Liu X."/>
            <person name="Ma X."/>
            <person name="Naidoo K."/>
            <person name="Pethybridge S.J."/>
            <person name="Sun J."/>
            <person name="Steenkamp E.T."/>
            <person name="van der Nest M.A."/>
            <person name="van Wyk S."/>
            <person name="Wingfield M.J."/>
            <person name="Xiong C."/>
            <person name="Yue Q."/>
            <person name="Zhang X."/>
        </authorList>
    </citation>
    <scope>NUCLEOTIDE SEQUENCE [LARGE SCALE GENOMIC DNA]</scope>
    <source>
        <strain evidence="12 13">BP6252</strain>
    </source>
</reference>
<gene>
    <name evidence="12" type="ORF">BP6252_10524</name>
</gene>
<feature type="region of interest" description="Disordered" evidence="10">
    <location>
        <begin position="104"/>
        <end position="187"/>
    </location>
</feature>
<dbReference type="InterPro" id="IPR019150">
    <property type="entry name" value="Vesicle_transport_protein_Use1"/>
</dbReference>
<dbReference type="GO" id="GO:0005484">
    <property type="term" value="F:SNAP receptor activity"/>
    <property type="evidence" value="ECO:0007669"/>
    <property type="project" value="TreeGrafter"/>
</dbReference>
<evidence type="ECO:0000313" key="13">
    <source>
        <dbReference type="Proteomes" id="UP000256645"/>
    </source>
</evidence>
<feature type="compositionally biased region" description="Acidic residues" evidence="10">
    <location>
        <begin position="106"/>
        <end position="130"/>
    </location>
</feature>
<evidence type="ECO:0000256" key="3">
    <source>
        <dbReference type="ARBA" id="ARBA00022448"/>
    </source>
</evidence>
<dbReference type="OrthoDB" id="3231855at2759"/>
<evidence type="ECO:0000256" key="7">
    <source>
        <dbReference type="ARBA" id="ARBA00022927"/>
    </source>
</evidence>
<evidence type="ECO:0000256" key="11">
    <source>
        <dbReference type="SAM" id="Phobius"/>
    </source>
</evidence>
<dbReference type="Proteomes" id="UP000256645">
    <property type="component" value="Unassembled WGS sequence"/>
</dbReference>
<keyword evidence="8 11" id="KW-1133">Transmembrane helix</keyword>
<dbReference type="EMBL" id="PDLM01000012">
    <property type="protein sequence ID" value="RDW64873.1"/>
    <property type="molecule type" value="Genomic_DNA"/>
</dbReference>
<proteinExistence type="inferred from homology"/>
<evidence type="ECO:0000256" key="6">
    <source>
        <dbReference type="ARBA" id="ARBA00022892"/>
    </source>
</evidence>
<dbReference type="GO" id="GO:0005789">
    <property type="term" value="C:endoplasmic reticulum membrane"/>
    <property type="evidence" value="ECO:0007669"/>
    <property type="project" value="UniProtKB-SubCell"/>
</dbReference>
<feature type="transmembrane region" description="Helical" evidence="11">
    <location>
        <begin position="271"/>
        <end position="291"/>
    </location>
</feature>
<accession>A0A3D8QST0</accession>
<evidence type="ECO:0000256" key="1">
    <source>
        <dbReference type="ARBA" id="ARBA00004163"/>
    </source>
</evidence>
<dbReference type="GO" id="GO:0015031">
    <property type="term" value="P:protein transport"/>
    <property type="evidence" value="ECO:0007669"/>
    <property type="project" value="UniProtKB-KW"/>
</dbReference>
<comment type="subcellular location">
    <subcellularLocation>
        <location evidence="1">Endoplasmic reticulum membrane</location>
        <topology evidence="1">Single-pass type IV membrane protein</topology>
    </subcellularLocation>
</comment>
<sequence length="296" mass="33353">MARLSTGAVTPPPISINLSRMISRLHDALIKPDPATESLLRRSSYEREKVAENIEYARNLLVRCEQDALNIRVQTRKQETQTDLLKKRQAIERFAERLDELNEAAQIEEEDGSSEEEDLLGEDTPSETDDQTSQSDQPLSNSLYDNGDPVPQVEPEVEEPVPIEEPSGLRSRFPQSQAQQAQDTGMSTATTEALLTHNRTEQEAITASMLTMAKQLKEHTYGFAASLEDEKEILLNTTATLDRNESGMEAAQKRMGYLRTMTEGKGWLGRMMMYAWIAGLMVIAIMIVFVFPKLRF</sequence>
<keyword evidence="6" id="KW-0931">ER-Golgi transport</keyword>
<name>A0A3D8QST0_9HELO</name>
<evidence type="ECO:0000256" key="10">
    <source>
        <dbReference type="SAM" id="MobiDB-lite"/>
    </source>
</evidence>